<feature type="compositionally biased region" description="Low complexity" evidence="6">
    <location>
        <begin position="223"/>
        <end position="241"/>
    </location>
</feature>
<dbReference type="AlphaFoldDB" id="A0AAN9B168"/>
<evidence type="ECO:0000256" key="5">
    <source>
        <dbReference type="PROSITE-ProRule" id="PRU00449"/>
    </source>
</evidence>
<dbReference type="InterPro" id="IPR057357">
    <property type="entry name" value="Znf-C2H2_ZFAND2A/B"/>
</dbReference>
<feature type="domain" description="AN1-type" evidence="7">
    <location>
        <begin position="94"/>
        <end position="142"/>
    </location>
</feature>
<dbReference type="SUPFAM" id="SSF118310">
    <property type="entry name" value="AN1-like Zinc finger"/>
    <property type="match status" value="2"/>
</dbReference>
<dbReference type="EMBL" id="JBAMIC010000013">
    <property type="protein sequence ID" value="KAK7097208.1"/>
    <property type="molecule type" value="Genomic_DNA"/>
</dbReference>
<evidence type="ECO:0000256" key="6">
    <source>
        <dbReference type="SAM" id="MobiDB-lite"/>
    </source>
</evidence>
<dbReference type="GO" id="GO:0043161">
    <property type="term" value="P:proteasome-mediated ubiquitin-dependent protein catabolic process"/>
    <property type="evidence" value="ECO:0007669"/>
    <property type="project" value="TreeGrafter"/>
</dbReference>
<dbReference type="SMART" id="SM00154">
    <property type="entry name" value="ZnF_AN1"/>
    <property type="match status" value="2"/>
</dbReference>
<dbReference type="Proteomes" id="UP001374579">
    <property type="component" value="Unassembled WGS sequence"/>
</dbReference>
<dbReference type="Gene3D" id="4.10.1110.10">
    <property type="entry name" value="AN1-like Zinc finger"/>
    <property type="match status" value="2"/>
</dbReference>
<dbReference type="GO" id="GO:0008270">
    <property type="term" value="F:zinc ion binding"/>
    <property type="evidence" value="ECO:0007669"/>
    <property type="project" value="UniProtKB-KW"/>
</dbReference>
<keyword evidence="3 5" id="KW-0863">Zinc-finger</keyword>
<dbReference type="PANTHER" id="PTHR14677:SF20">
    <property type="entry name" value="ZINC FINGER AN1-TYPE CONTAINING 2A-RELATED"/>
    <property type="match status" value="1"/>
</dbReference>
<evidence type="ECO:0000313" key="9">
    <source>
        <dbReference type="Proteomes" id="UP001374579"/>
    </source>
</evidence>
<name>A0AAN9B168_9CAEN</name>
<organism evidence="8 9">
    <name type="scientific">Littorina saxatilis</name>
    <dbReference type="NCBI Taxonomy" id="31220"/>
    <lineage>
        <taxon>Eukaryota</taxon>
        <taxon>Metazoa</taxon>
        <taxon>Spiralia</taxon>
        <taxon>Lophotrochozoa</taxon>
        <taxon>Mollusca</taxon>
        <taxon>Gastropoda</taxon>
        <taxon>Caenogastropoda</taxon>
        <taxon>Littorinimorpha</taxon>
        <taxon>Littorinoidea</taxon>
        <taxon>Littorinidae</taxon>
        <taxon>Littorina</taxon>
    </lineage>
</organism>
<feature type="region of interest" description="Disordered" evidence="6">
    <location>
        <begin position="223"/>
        <end position="280"/>
    </location>
</feature>
<keyword evidence="2" id="KW-0677">Repeat</keyword>
<comment type="caution">
    <text evidence="8">The sequence shown here is derived from an EMBL/GenBank/DDBJ whole genome shotgun (WGS) entry which is preliminary data.</text>
</comment>
<dbReference type="Pfam" id="PF01428">
    <property type="entry name" value="zf-AN1"/>
    <property type="match status" value="2"/>
</dbReference>
<dbReference type="Pfam" id="PF25403">
    <property type="entry name" value="zf-C2H2_ZFAND2"/>
    <property type="match status" value="1"/>
</dbReference>
<protein>
    <recommendedName>
        <fullName evidence="7">AN1-type domain-containing protein</fullName>
    </recommendedName>
</protein>
<gene>
    <name evidence="8" type="ORF">V1264_004220</name>
</gene>
<evidence type="ECO:0000256" key="2">
    <source>
        <dbReference type="ARBA" id="ARBA00022737"/>
    </source>
</evidence>
<dbReference type="PANTHER" id="PTHR14677">
    <property type="entry name" value="ARSENITE INDUCUBLE RNA ASSOCIATED PROTEIN AIP-1-RELATED"/>
    <property type="match status" value="1"/>
</dbReference>
<evidence type="ECO:0000256" key="1">
    <source>
        <dbReference type="ARBA" id="ARBA00022723"/>
    </source>
</evidence>
<keyword evidence="1" id="KW-0479">Metal-binding</keyword>
<proteinExistence type="predicted"/>
<dbReference type="FunFam" id="4.10.1110.10:FF:000004">
    <property type="entry name" value="AN1-type zinc finger protein 2B isoform X1"/>
    <property type="match status" value="1"/>
</dbReference>
<evidence type="ECO:0000256" key="3">
    <source>
        <dbReference type="ARBA" id="ARBA00022771"/>
    </source>
</evidence>
<reference evidence="8 9" key="1">
    <citation type="submission" date="2024-02" db="EMBL/GenBank/DDBJ databases">
        <title>Chromosome-scale genome assembly of the rough periwinkle Littorina saxatilis.</title>
        <authorList>
            <person name="De Jode A."/>
            <person name="Faria R."/>
            <person name="Formenti G."/>
            <person name="Sims Y."/>
            <person name="Smith T.P."/>
            <person name="Tracey A."/>
            <person name="Wood J.M.D."/>
            <person name="Zagrodzka Z.B."/>
            <person name="Johannesson K."/>
            <person name="Butlin R.K."/>
            <person name="Leder E.H."/>
        </authorList>
    </citation>
    <scope>NUCLEOTIDE SEQUENCE [LARGE SCALE GENOMIC DNA]</scope>
    <source>
        <strain evidence="8">Snail1</strain>
        <tissue evidence="8">Muscle</tissue>
    </source>
</reference>
<sequence length="280" mass="31143">MEFPDLGKHCSDSTCQQLDFLPMNCDACGKTFCKDHIGYSTHSCPKSYQKDNQVPVCPLCNTPCPVQKGVAPDVIVGRHIDNDCQSDSAKQRRKIYTNKCSLKTCKKKELVPVTCDKCHQNFCLRHRNELDHDCQGFQDSGRGVSKSGAAAVFRHFLPSSSSSSKHTSSSGAKKQPQQTTLTGLGRQLDQDRRTRQAGTSRSHDNIMPGHMTEEEALNMAMQASMGAAQAPQQPTQEMTQQEQEDLMLARALAASEEEERQRNARRTMTSRQEKSSCQLS</sequence>
<evidence type="ECO:0000313" key="8">
    <source>
        <dbReference type="EMBL" id="KAK7097208.1"/>
    </source>
</evidence>
<dbReference type="InterPro" id="IPR000058">
    <property type="entry name" value="Znf_AN1"/>
</dbReference>
<dbReference type="PROSITE" id="PS51039">
    <property type="entry name" value="ZF_AN1"/>
    <property type="match status" value="2"/>
</dbReference>
<feature type="compositionally biased region" description="Low complexity" evidence="6">
    <location>
        <begin position="159"/>
        <end position="170"/>
    </location>
</feature>
<accession>A0AAN9B168</accession>
<dbReference type="FunFam" id="4.10.1110.10:FF:000003">
    <property type="entry name" value="AN1-type zinc finger protein 2B isoform X1"/>
    <property type="match status" value="1"/>
</dbReference>
<evidence type="ECO:0000259" key="7">
    <source>
        <dbReference type="PROSITE" id="PS51039"/>
    </source>
</evidence>
<dbReference type="PROSITE" id="PS50330">
    <property type="entry name" value="UIM"/>
    <property type="match status" value="1"/>
</dbReference>
<feature type="domain" description="AN1-type" evidence="7">
    <location>
        <begin position="4"/>
        <end position="52"/>
    </location>
</feature>
<keyword evidence="9" id="KW-1185">Reference proteome</keyword>
<dbReference type="InterPro" id="IPR003903">
    <property type="entry name" value="UIM_dom"/>
</dbReference>
<dbReference type="InterPro" id="IPR035896">
    <property type="entry name" value="AN1-like_Znf"/>
</dbReference>
<feature type="compositionally biased region" description="Polar residues" evidence="6">
    <location>
        <begin position="266"/>
        <end position="280"/>
    </location>
</feature>
<feature type="compositionally biased region" description="Polar residues" evidence="6">
    <location>
        <begin position="171"/>
        <end position="182"/>
    </location>
</feature>
<evidence type="ECO:0000256" key="4">
    <source>
        <dbReference type="ARBA" id="ARBA00022833"/>
    </source>
</evidence>
<keyword evidence="4" id="KW-0862">Zinc</keyword>
<dbReference type="GO" id="GO:0045047">
    <property type="term" value="P:protein targeting to ER"/>
    <property type="evidence" value="ECO:0007669"/>
    <property type="project" value="TreeGrafter"/>
</dbReference>
<feature type="region of interest" description="Disordered" evidence="6">
    <location>
        <begin position="159"/>
        <end position="209"/>
    </location>
</feature>
<dbReference type="GO" id="GO:0005783">
    <property type="term" value="C:endoplasmic reticulum"/>
    <property type="evidence" value="ECO:0007669"/>
    <property type="project" value="TreeGrafter"/>
</dbReference>